<keyword evidence="2" id="KW-1185">Reference proteome</keyword>
<comment type="caution">
    <text evidence="1">The sequence shown here is derived from an EMBL/GenBank/DDBJ whole genome shotgun (WGS) entry which is preliminary data.</text>
</comment>
<reference evidence="1 2" key="1">
    <citation type="submission" date="2020-02" db="EMBL/GenBank/DDBJ databases">
        <authorList>
            <person name="Ma Q."/>
            <person name="Huang Y."/>
            <person name="Song X."/>
            <person name="Pei D."/>
        </authorList>
    </citation>
    <scope>NUCLEOTIDE SEQUENCE [LARGE SCALE GENOMIC DNA]</scope>
    <source>
        <strain evidence="1">Sxm20200214</strain>
        <tissue evidence="1">Leaf</tissue>
    </source>
</reference>
<evidence type="ECO:0000313" key="1">
    <source>
        <dbReference type="EMBL" id="KAG2314078.1"/>
    </source>
</evidence>
<dbReference type="EMBL" id="JAAMPC010000004">
    <property type="protein sequence ID" value="KAG2314078.1"/>
    <property type="molecule type" value="Genomic_DNA"/>
</dbReference>
<proteinExistence type="predicted"/>
<dbReference type="Proteomes" id="UP000886595">
    <property type="component" value="Unassembled WGS sequence"/>
</dbReference>
<name>A0A8X8AX61_BRACI</name>
<accession>A0A8X8AX61</accession>
<gene>
    <name evidence="1" type="ORF">Bca52824_017200</name>
</gene>
<sequence>MEPISWWFQGEEDGVRVKAWSFSTHSCDEAWLTTVGARSWSRWFQPRTRARRKEELCDVDLDSDRARPEISHGEDLKFRSRNHEGDEV</sequence>
<organism evidence="1 2">
    <name type="scientific">Brassica carinata</name>
    <name type="common">Ethiopian mustard</name>
    <name type="synonym">Abyssinian cabbage</name>
    <dbReference type="NCBI Taxonomy" id="52824"/>
    <lineage>
        <taxon>Eukaryota</taxon>
        <taxon>Viridiplantae</taxon>
        <taxon>Streptophyta</taxon>
        <taxon>Embryophyta</taxon>
        <taxon>Tracheophyta</taxon>
        <taxon>Spermatophyta</taxon>
        <taxon>Magnoliopsida</taxon>
        <taxon>eudicotyledons</taxon>
        <taxon>Gunneridae</taxon>
        <taxon>Pentapetalae</taxon>
        <taxon>rosids</taxon>
        <taxon>malvids</taxon>
        <taxon>Brassicales</taxon>
        <taxon>Brassicaceae</taxon>
        <taxon>Brassiceae</taxon>
        <taxon>Brassica</taxon>
    </lineage>
</organism>
<evidence type="ECO:0000313" key="2">
    <source>
        <dbReference type="Proteomes" id="UP000886595"/>
    </source>
</evidence>
<protein>
    <submittedName>
        <fullName evidence="1">Uncharacterized protein</fullName>
    </submittedName>
</protein>
<dbReference type="AlphaFoldDB" id="A0A8X8AX61"/>